<dbReference type="RefSeq" id="WP_108911044.1">
    <property type="nucleotide sequence ID" value="NZ_CP021886.1"/>
</dbReference>
<organism evidence="2 3">
    <name type="scientific">Helicobacter apodemus</name>
    <dbReference type="NCBI Taxonomy" id="135569"/>
    <lineage>
        <taxon>Bacteria</taxon>
        <taxon>Pseudomonadati</taxon>
        <taxon>Campylobacterota</taxon>
        <taxon>Epsilonproteobacteria</taxon>
        <taxon>Campylobacterales</taxon>
        <taxon>Helicobacteraceae</taxon>
        <taxon>Helicobacter</taxon>
    </lineage>
</organism>
<feature type="transmembrane region" description="Helical" evidence="1">
    <location>
        <begin position="107"/>
        <end position="126"/>
    </location>
</feature>
<feature type="transmembrane region" description="Helical" evidence="1">
    <location>
        <begin position="155"/>
        <end position="173"/>
    </location>
</feature>
<sequence>MKKHYGIFLDTLLMFGVFLLLWQIVLGVESYKIGDFADPLASLYFFSGWVSIVFLVVSLVIFKPIKKSFGLLALVAALLHSGIFFAIDFNWEFSLILEELKSKHYLYFGFLSLILLIVCFILGNYFHRFKLYYAVYIAVIFALIHFVLIQKILTMNYFIVIFVILSILIFKLLRLFKRG</sequence>
<name>A0A2U8FD80_9HELI</name>
<evidence type="ECO:0000313" key="3">
    <source>
        <dbReference type="Proteomes" id="UP000244890"/>
    </source>
</evidence>
<keyword evidence="1" id="KW-0472">Membrane</keyword>
<accession>A0A2U8FD80</accession>
<proteinExistence type="predicted"/>
<dbReference type="KEGG" id="had:CDV25_05100"/>
<keyword evidence="1" id="KW-0812">Transmembrane</keyword>
<evidence type="ECO:0000313" key="2">
    <source>
        <dbReference type="EMBL" id="AWI34210.1"/>
    </source>
</evidence>
<dbReference type="OrthoDB" id="5324570at2"/>
<feature type="transmembrane region" description="Helical" evidence="1">
    <location>
        <begin position="69"/>
        <end position="87"/>
    </location>
</feature>
<protein>
    <submittedName>
        <fullName evidence="2">Uncharacterized protein</fullName>
    </submittedName>
</protein>
<feature type="transmembrane region" description="Helical" evidence="1">
    <location>
        <begin position="131"/>
        <end position="149"/>
    </location>
</feature>
<keyword evidence="1" id="KW-1133">Transmembrane helix</keyword>
<evidence type="ECO:0000256" key="1">
    <source>
        <dbReference type="SAM" id="Phobius"/>
    </source>
</evidence>
<dbReference type="AlphaFoldDB" id="A0A2U8FD80"/>
<feature type="transmembrane region" description="Helical" evidence="1">
    <location>
        <begin position="43"/>
        <end position="62"/>
    </location>
</feature>
<gene>
    <name evidence="2" type="ORF">CDV25_05100</name>
</gene>
<dbReference type="Proteomes" id="UP000244890">
    <property type="component" value="Chromosome"/>
</dbReference>
<dbReference type="EMBL" id="CP021886">
    <property type="protein sequence ID" value="AWI34210.1"/>
    <property type="molecule type" value="Genomic_DNA"/>
</dbReference>
<reference evidence="2 3" key="1">
    <citation type="submission" date="2017-06" db="EMBL/GenBank/DDBJ databases">
        <title>Complete genome of Helicobacter apodemus.</title>
        <authorList>
            <person name="Cho S."/>
        </authorList>
    </citation>
    <scope>NUCLEOTIDE SEQUENCE [LARGE SCALE GENOMIC DNA]</scope>
    <source>
        <strain evidence="3">SNUVETPUB-15-01</strain>
    </source>
</reference>